<keyword evidence="6" id="KW-0297">G-protein coupled receptor</keyword>
<keyword evidence="3" id="KW-1003">Cell membrane</keyword>
<dbReference type="Pfam" id="PF00001">
    <property type="entry name" value="7tm_1"/>
    <property type="match status" value="1"/>
</dbReference>
<evidence type="ECO:0000256" key="2">
    <source>
        <dbReference type="ARBA" id="ARBA00010663"/>
    </source>
</evidence>
<evidence type="ECO:0000256" key="3">
    <source>
        <dbReference type="ARBA" id="ARBA00022475"/>
    </source>
</evidence>
<feature type="transmembrane region" description="Helical" evidence="10">
    <location>
        <begin position="289"/>
        <end position="315"/>
    </location>
</feature>
<organism evidence="12 13">
    <name type="scientific">Nephila pilipes</name>
    <name type="common">Giant wood spider</name>
    <name type="synonym">Nephila maculata</name>
    <dbReference type="NCBI Taxonomy" id="299642"/>
    <lineage>
        <taxon>Eukaryota</taxon>
        <taxon>Metazoa</taxon>
        <taxon>Ecdysozoa</taxon>
        <taxon>Arthropoda</taxon>
        <taxon>Chelicerata</taxon>
        <taxon>Arachnida</taxon>
        <taxon>Araneae</taxon>
        <taxon>Araneomorphae</taxon>
        <taxon>Entelegynae</taxon>
        <taxon>Araneoidea</taxon>
        <taxon>Nephilidae</taxon>
        <taxon>Nephila</taxon>
    </lineage>
</organism>
<evidence type="ECO:0000256" key="5">
    <source>
        <dbReference type="ARBA" id="ARBA00022989"/>
    </source>
</evidence>
<dbReference type="SUPFAM" id="SSF81321">
    <property type="entry name" value="Family A G protein-coupled receptor-like"/>
    <property type="match status" value="1"/>
</dbReference>
<keyword evidence="9" id="KW-0807">Transducer</keyword>
<comment type="caution">
    <text evidence="12">The sequence shown here is derived from an EMBL/GenBank/DDBJ whole genome shotgun (WGS) entry which is preliminary data.</text>
</comment>
<dbReference type="CDD" id="cd00637">
    <property type="entry name" value="7tm_classA_rhodopsin-like"/>
    <property type="match status" value="1"/>
</dbReference>
<comment type="subcellular location">
    <subcellularLocation>
        <location evidence="1">Cell membrane</location>
        <topology evidence="1">Multi-pass membrane protein</topology>
    </subcellularLocation>
</comment>
<sequence>MLGTNAAHGTEFQYFLRKETNMKNNTTDICSVMMRPRELNFLAAFLILLLSIISMSGNGLVLLSFATFNQLRQQKGSYFVINLAVSDFLCSVYVMIPCAVYLIERTMRIDGFACTFHGIINSTLITSSNMSLAAINIDRAIAITKPFEYRNLVTAFRVRIAIVYIWTHCLCLAATSGLGGWVFFEEWELMCSPSWSSENVVYSLIAAILSFGLPSTLLLISNITIVYAIRKSRSVVFQNDSSSGGQQLTVKKYTRTLRSLYFLVMVHFLCAPSYYIVKIGTAILGRTVILDGLCLLPVTLLFTSAAVNPFIYALLRRDHRKAFLDTLRMIYRKLKAIYIFLFGDSFTEAE</sequence>
<dbReference type="GO" id="GO:0005886">
    <property type="term" value="C:plasma membrane"/>
    <property type="evidence" value="ECO:0007669"/>
    <property type="project" value="UniProtKB-SubCell"/>
</dbReference>
<feature type="transmembrane region" description="Helical" evidence="10">
    <location>
        <begin position="78"/>
        <end position="103"/>
    </location>
</feature>
<dbReference type="PROSITE" id="PS50262">
    <property type="entry name" value="G_PROTEIN_RECEP_F1_2"/>
    <property type="match status" value="1"/>
</dbReference>
<dbReference type="InterPro" id="IPR000276">
    <property type="entry name" value="GPCR_Rhodpsn"/>
</dbReference>
<dbReference type="InterPro" id="IPR017452">
    <property type="entry name" value="GPCR_Rhodpsn_7TM"/>
</dbReference>
<evidence type="ECO:0000256" key="9">
    <source>
        <dbReference type="ARBA" id="ARBA00023224"/>
    </source>
</evidence>
<dbReference type="AlphaFoldDB" id="A0A8X6P966"/>
<evidence type="ECO:0000256" key="10">
    <source>
        <dbReference type="SAM" id="Phobius"/>
    </source>
</evidence>
<feature type="transmembrane region" description="Helical" evidence="10">
    <location>
        <begin position="204"/>
        <end position="229"/>
    </location>
</feature>
<evidence type="ECO:0000256" key="7">
    <source>
        <dbReference type="ARBA" id="ARBA00023136"/>
    </source>
</evidence>
<keyword evidence="13" id="KW-1185">Reference proteome</keyword>
<dbReference type="OrthoDB" id="6159456at2759"/>
<keyword evidence="8" id="KW-0675">Receptor</keyword>
<name>A0A8X6P966_NEPPI</name>
<dbReference type="PANTHER" id="PTHR22752">
    <property type="entry name" value="G PROTEIN-COUPLED RECEPTOR"/>
    <property type="match status" value="1"/>
</dbReference>
<keyword evidence="5 10" id="KW-1133">Transmembrane helix</keyword>
<reference evidence="12" key="1">
    <citation type="submission" date="2020-08" db="EMBL/GenBank/DDBJ databases">
        <title>Multicomponent nature underlies the extraordinary mechanical properties of spider dragline silk.</title>
        <authorList>
            <person name="Kono N."/>
            <person name="Nakamura H."/>
            <person name="Mori M."/>
            <person name="Yoshida Y."/>
            <person name="Ohtoshi R."/>
            <person name="Malay A.D."/>
            <person name="Moran D.A.P."/>
            <person name="Tomita M."/>
            <person name="Numata K."/>
            <person name="Arakawa K."/>
        </authorList>
    </citation>
    <scope>NUCLEOTIDE SEQUENCE</scope>
</reference>
<evidence type="ECO:0000259" key="11">
    <source>
        <dbReference type="PROSITE" id="PS50262"/>
    </source>
</evidence>
<protein>
    <submittedName>
        <fullName evidence="12">G_PROTEIN_RECEP_F1_2 domain-containing protein</fullName>
    </submittedName>
</protein>
<dbReference type="Gene3D" id="1.20.1070.10">
    <property type="entry name" value="Rhodopsin 7-helix transmembrane proteins"/>
    <property type="match status" value="1"/>
</dbReference>
<feature type="transmembrane region" description="Helical" evidence="10">
    <location>
        <begin position="41"/>
        <end position="66"/>
    </location>
</feature>
<comment type="similarity">
    <text evidence="2">Belongs to the G-protein coupled receptor 1 family.</text>
</comment>
<dbReference type="PRINTS" id="PR00237">
    <property type="entry name" value="GPCRRHODOPSN"/>
</dbReference>
<feature type="transmembrane region" description="Helical" evidence="10">
    <location>
        <begin position="160"/>
        <end position="184"/>
    </location>
</feature>
<proteinExistence type="inferred from homology"/>
<feature type="domain" description="G-protein coupled receptors family 1 profile" evidence="11">
    <location>
        <begin position="57"/>
        <end position="312"/>
    </location>
</feature>
<dbReference type="SMART" id="SM01381">
    <property type="entry name" value="7TM_GPCR_Srsx"/>
    <property type="match status" value="1"/>
</dbReference>
<keyword evidence="4 10" id="KW-0812">Transmembrane</keyword>
<evidence type="ECO:0000256" key="6">
    <source>
        <dbReference type="ARBA" id="ARBA00023040"/>
    </source>
</evidence>
<dbReference type="EMBL" id="BMAW01017819">
    <property type="protein sequence ID" value="GFT55729.1"/>
    <property type="molecule type" value="Genomic_DNA"/>
</dbReference>
<dbReference type="Proteomes" id="UP000887013">
    <property type="component" value="Unassembled WGS sequence"/>
</dbReference>
<accession>A0A8X6P966</accession>
<evidence type="ECO:0000256" key="1">
    <source>
        <dbReference type="ARBA" id="ARBA00004651"/>
    </source>
</evidence>
<feature type="transmembrane region" description="Helical" evidence="10">
    <location>
        <begin position="260"/>
        <end position="277"/>
    </location>
</feature>
<evidence type="ECO:0000313" key="12">
    <source>
        <dbReference type="EMBL" id="GFT55729.1"/>
    </source>
</evidence>
<gene>
    <name evidence="12" type="primary">AVEN_110106_1</name>
    <name evidence="12" type="ORF">NPIL_184781</name>
</gene>
<evidence type="ECO:0000256" key="4">
    <source>
        <dbReference type="ARBA" id="ARBA00022692"/>
    </source>
</evidence>
<keyword evidence="7 10" id="KW-0472">Membrane</keyword>
<evidence type="ECO:0000256" key="8">
    <source>
        <dbReference type="ARBA" id="ARBA00023170"/>
    </source>
</evidence>
<dbReference type="GO" id="GO:0004930">
    <property type="term" value="F:G protein-coupled receptor activity"/>
    <property type="evidence" value="ECO:0007669"/>
    <property type="project" value="UniProtKB-KW"/>
</dbReference>
<evidence type="ECO:0000313" key="13">
    <source>
        <dbReference type="Proteomes" id="UP000887013"/>
    </source>
</evidence>